<sequence>KEAFYAKLEQKFDSCPQRDVKIVIGDMDARIGREEMYKPVIGPNSLHTVTNDNGQRCINFAASY</sequence>
<feature type="non-terminal residue" evidence="1">
    <location>
        <position position="1"/>
    </location>
</feature>
<evidence type="ECO:0000313" key="2">
    <source>
        <dbReference type="Proteomes" id="UP001562425"/>
    </source>
</evidence>
<organism evidence="1 2">
    <name type="scientific">Culex pipiens pipiens</name>
    <name type="common">Northern house mosquito</name>
    <dbReference type="NCBI Taxonomy" id="38569"/>
    <lineage>
        <taxon>Eukaryota</taxon>
        <taxon>Metazoa</taxon>
        <taxon>Ecdysozoa</taxon>
        <taxon>Arthropoda</taxon>
        <taxon>Hexapoda</taxon>
        <taxon>Insecta</taxon>
        <taxon>Pterygota</taxon>
        <taxon>Neoptera</taxon>
        <taxon>Endopterygota</taxon>
        <taxon>Diptera</taxon>
        <taxon>Nematocera</taxon>
        <taxon>Culicoidea</taxon>
        <taxon>Culicidae</taxon>
        <taxon>Culicinae</taxon>
        <taxon>Culicini</taxon>
        <taxon>Culex</taxon>
        <taxon>Culex</taxon>
    </lineage>
</organism>
<reference evidence="1 2" key="1">
    <citation type="submission" date="2024-05" db="EMBL/GenBank/DDBJ databases">
        <title>Culex pipiens pipiens assembly and annotation.</title>
        <authorList>
            <person name="Alout H."/>
            <person name="Durand T."/>
        </authorList>
    </citation>
    <scope>NUCLEOTIDE SEQUENCE [LARGE SCALE GENOMIC DNA]</scope>
    <source>
        <strain evidence="1">HA-2024</strain>
        <tissue evidence="1">Whole body</tissue>
    </source>
</reference>
<comment type="caution">
    <text evidence="1">The sequence shown here is derived from an EMBL/GenBank/DDBJ whole genome shotgun (WGS) entry which is preliminary data.</text>
</comment>
<protein>
    <submittedName>
        <fullName evidence="1">Uncharacterized protein</fullName>
    </submittedName>
</protein>
<feature type="non-terminal residue" evidence="1">
    <location>
        <position position="64"/>
    </location>
</feature>
<dbReference type="EMBL" id="JBEHCU010012780">
    <property type="protein sequence ID" value="KAL1375095.1"/>
    <property type="molecule type" value="Genomic_DNA"/>
</dbReference>
<evidence type="ECO:0000313" key="1">
    <source>
        <dbReference type="EMBL" id="KAL1375095.1"/>
    </source>
</evidence>
<dbReference type="AlphaFoldDB" id="A0ABD1CFC2"/>
<proteinExistence type="predicted"/>
<gene>
    <name evidence="1" type="ORF">pipiens_017707</name>
</gene>
<keyword evidence="2" id="KW-1185">Reference proteome</keyword>
<accession>A0ABD1CFC2</accession>
<dbReference type="Proteomes" id="UP001562425">
    <property type="component" value="Unassembled WGS sequence"/>
</dbReference>
<name>A0ABD1CFC2_CULPP</name>